<evidence type="ECO:0000256" key="1">
    <source>
        <dbReference type="SAM" id="Phobius"/>
    </source>
</evidence>
<accession>A0A1I8BDH5</accession>
<proteinExistence type="predicted"/>
<keyword evidence="2" id="KW-1185">Reference proteome</keyword>
<dbReference type="AlphaFoldDB" id="A0A1I8BDH5"/>
<name>A0A1I8BDH5_MELHA</name>
<keyword evidence="1" id="KW-0812">Transmembrane</keyword>
<dbReference type="WBParaSite" id="MhA1_Contig2067.frz3.gene4">
    <property type="protein sequence ID" value="MhA1_Contig2067.frz3.gene4"/>
    <property type="gene ID" value="MhA1_Contig2067.frz3.gene4"/>
</dbReference>
<feature type="transmembrane region" description="Helical" evidence="1">
    <location>
        <begin position="44"/>
        <end position="66"/>
    </location>
</feature>
<keyword evidence="1" id="KW-1133">Transmembrane helix</keyword>
<protein>
    <submittedName>
        <fullName evidence="3">DUF4044 domain-containing protein</fullName>
    </submittedName>
</protein>
<sequence>MKILTNRKKKQKKVSLDFLLFILFYKKQQQYISRQQAEHRTAKMTFVVFGAFFGCTTMAVLLRFVMLEF</sequence>
<evidence type="ECO:0000313" key="3">
    <source>
        <dbReference type="WBParaSite" id="MhA1_Contig2067.frz3.gene4"/>
    </source>
</evidence>
<dbReference type="Proteomes" id="UP000095281">
    <property type="component" value="Unplaced"/>
</dbReference>
<organism evidence="2 3">
    <name type="scientific">Meloidogyne hapla</name>
    <name type="common">Root-knot nematode worm</name>
    <dbReference type="NCBI Taxonomy" id="6305"/>
    <lineage>
        <taxon>Eukaryota</taxon>
        <taxon>Metazoa</taxon>
        <taxon>Ecdysozoa</taxon>
        <taxon>Nematoda</taxon>
        <taxon>Chromadorea</taxon>
        <taxon>Rhabditida</taxon>
        <taxon>Tylenchina</taxon>
        <taxon>Tylenchomorpha</taxon>
        <taxon>Tylenchoidea</taxon>
        <taxon>Meloidogynidae</taxon>
        <taxon>Meloidogyninae</taxon>
        <taxon>Meloidogyne</taxon>
    </lineage>
</organism>
<evidence type="ECO:0000313" key="2">
    <source>
        <dbReference type="Proteomes" id="UP000095281"/>
    </source>
</evidence>
<keyword evidence="1" id="KW-0472">Membrane</keyword>
<reference evidence="3" key="1">
    <citation type="submission" date="2016-11" db="UniProtKB">
        <authorList>
            <consortium name="WormBaseParasite"/>
        </authorList>
    </citation>
    <scope>IDENTIFICATION</scope>
</reference>